<dbReference type="Proteomes" id="UP000241462">
    <property type="component" value="Unassembled WGS sequence"/>
</dbReference>
<keyword evidence="4" id="KW-0560">Oxidoreductase</keyword>
<dbReference type="Gene3D" id="3.30.465.10">
    <property type="match status" value="1"/>
</dbReference>
<keyword evidence="2" id="KW-0285">Flavoprotein</keyword>
<dbReference type="InterPro" id="IPR016169">
    <property type="entry name" value="FAD-bd_PCMH_sub2"/>
</dbReference>
<dbReference type="InterPro" id="IPR050416">
    <property type="entry name" value="FAD-linked_Oxidoreductase"/>
</dbReference>
<reference evidence="6 7" key="1">
    <citation type="journal article" date="2018" name="Mycol. Prog.">
        <title>Coniella lustricola, a new species from submerged detritus.</title>
        <authorList>
            <person name="Raudabaugh D.B."/>
            <person name="Iturriaga T."/>
            <person name="Carver A."/>
            <person name="Mondo S."/>
            <person name="Pangilinan J."/>
            <person name="Lipzen A."/>
            <person name="He G."/>
            <person name="Amirebrahimi M."/>
            <person name="Grigoriev I.V."/>
            <person name="Miller A.N."/>
        </authorList>
    </citation>
    <scope>NUCLEOTIDE SEQUENCE [LARGE SCALE GENOMIC DNA]</scope>
    <source>
        <strain evidence="6 7">B22-T-1</strain>
    </source>
</reference>
<evidence type="ECO:0000256" key="1">
    <source>
        <dbReference type="ARBA" id="ARBA00005466"/>
    </source>
</evidence>
<keyword evidence="7" id="KW-1185">Reference proteome</keyword>
<organism evidence="6 7">
    <name type="scientific">Coniella lustricola</name>
    <dbReference type="NCBI Taxonomy" id="2025994"/>
    <lineage>
        <taxon>Eukaryota</taxon>
        <taxon>Fungi</taxon>
        <taxon>Dikarya</taxon>
        <taxon>Ascomycota</taxon>
        <taxon>Pezizomycotina</taxon>
        <taxon>Sordariomycetes</taxon>
        <taxon>Sordariomycetidae</taxon>
        <taxon>Diaporthales</taxon>
        <taxon>Schizoparmaceae</taxon>
        <taxon>Coniella</taxon>
    </lineage>
</organism>
<dbReference type="PANTHER" id="PTHR42973:SF53">
    <property type="entry name" value="FAD-BINDING PCMH-TYPE DOMAIN-CONTAINING PROTEIN-RELATED"/>
    <property type="match status" value="1"/>
</dbReference>
<evidence type="ECO:0000256" key="4">
    <source>
        <dbReference type="ARBA" id="ARBA00023002"/>
    </source>
</evidence>
<dbReference type="EMBL" id="KZ678530">
    <property type="protein sequence ID" value="PSR80435.1"/>
    <property type="molecule type" value="Genomic_DNA"/>
</dbReference>
<dbReference type="InterPro" id="IPR036318">
    <property type="entry name" value="FAD-bd_PCMH-like_sf"/>
</dbReference>
<dbReference type="InterPro" id="IPR016166">
    <property type="entry name" value="FAD-bd_PCMH"/>
</dbReference>
<evidence type="ECO:0000259" key="5">
    <source>
        <dbReference type="PROSITE" id="PS51387"/>
    </source>
</evidence>
<name>A0A2T3A079_9PEZI</name>
<dbReference type="GO" id="GO:0016491">
    <property type="term" value="F:oxidoreductase activity"/>
    <property type="evidence" value="ECO:0007669"/>
    <property type="project" value="UniProtKB-KW"/>
</dbReference>
<dbReference type="PANTHER" id="PTHR42973">
    <property type="entry name" value="BINDING OXIDOREDUCTASE, PUTATIVE (AFU_ORTHOLOGUE AFUA_1G17690)-RELATED"/>
    <property type="match status" value="1"/>
</dbReference>
<feature type="domain" description="FAD-binding PCMH-type" evidence="5">
    <location>
        <begin position="39"/>
        <end position="212"/>
    </location>
</feature>
<dbReference type="InParanoid" id="A0A2T3A079"/>
<dbReference type="InterPro" id="IPR006094">
    <property type="entry name" value="Oxid_FAD_bind_N"/>
</dbReference>
<evidence type="ECO:0000313" key="6">
    <source>
        <dbReference type="EMBL" id="PSR80435.1"/>
    </source>
</evidence>
<gene>
    <name evidence="6" type="ORF">BD289DRAFT_508080</name>
</gene>
<accession>A0A2T3A079</accession>
<dbReference type="GO" id="GO:0071949">
    <property type="term" value="F:FAD binding"/>
    <property type="evidence" value="ECO:0007669"/>
    <property type="project" value="InterPro"/>
</dbReference>
<evidence type="ECO:0000256" key="2">
    <source>
        <dbReference type="ARBA" id="ARBA00022630"/>
    </source>
</evidence>
<comment type="similarity">
    <text evidence="1">Belongs to the oxygen-dependent FAD-linked oxidoreductase family.</text>
</comment>
<keyword evidence="3" id="KW-0274">FAD</keyword>
<evidence type="ECO:0000313" key="7">
    <source>
        <dbReference type="Proteomes" id="UP000241462"/>
    </source>
</evidence>
<dbReference type="Pfam" id="PF01565">
    <property type="entry name" value="FAD_binding_4"/>
    <property type="match status" value="1"/>
</dbReference>
<dbReference type="OrthoDB" id="2151789at2759"/>
<proteinExistence type="inferred from homology"/>
<dbReference type="AlphaFoldDB" id="A0A2T3A079"/>
<evidence type="ECO:0000256" key="3">
    <source>
        <dbReference type="ARBA" id="ARBA00022827"/>
    </source>
</evidence>
<dbReference type="SUPFAM" id="SSF56176">
    <property type="entry name" value="FAD-binding/transporter-associated domain-like"/>
    <property type="match status" value="1"/>
</dbReference>
<protein>
    <recommendedName>
        <fullName evidence="5">FAD-binding PCMH-type domain-containing protein</fullName>
    </recommendedName>
</protein>
<sequence>MTSPTSRLVEAGLRPEAILLPSDEAYAERQSSYFSCSVRALQPAGILQPQSADQVAHAVRSLVSANVPFAVRSGGHTSWLGSNTIGAEGVTIDLGRMDWVHVLDNGHTIGLGPGNRWGKVYAELAEQGYTVAGGREGHVGVAGLILGGGMAFFTARYGLACDNVVEFEIVLADGRIVRAQRHGEYEDLFRALKGGSNNFGIVTNFKMRALPAPRVWAGMTLHPKEAISEAIVALTEFTDNVPQDVDSNLLCFFTYMEIVVAGALINIAGVATAPAYKKWLEMPTISSTCKMTTLPRLAMDYEQAQDYHNTWFTSTFKNDTQIVAKAAELHEDLVEKLKSLIPDGDFVTQCLFQPFPKLFGQLSAQNGGNVLGIDQQPHNGLLWLAVAQVRTPELEKLAYPLVRDWVDAVREFASTVEGGQGNLPWVYLNYADKTQDPLSSYGMDNVLKIKEAAAKYDPGQVFQTLCPGGFKISAVDVPN</sequence>
<dbReference type="PROSITE" id="PS51387">
    <property type="entry name" value="FAD_PCMH"/>
    <property type="match status" value="1"/>
</dbReference>
<dbReference type="STRING" id="2025994.A0A2T3A079"/>